<dbReference type="Pfam" id="PF26186">
    <property type="entry name" value="NPHP4_C2_3rd"/>
    <property type="match status" value="1"/>
</dbReference>
<dbReference type="GO" id="GO:0036064">
    <property type="term" value="C:ciliary basal body"/>
    <property type="evidence" value="ECO:0007669"/>
    <property type="project" value="TreeGrafter"/>
</dbReference>
<feature type="region of interest" description="Disordered" evidence="1">
    <location>
        <begin position="250"/>
        <end position="297"/>
    </location>
</feature>
<proteinExistence type="predicted"/>
<name>A0AAV2M133_KNICA</name>
<feature type="compositionally biased region" description="Basic and acidic residues" evidence="1">
    <location>
        <begin position="250"/>
        <end position="264"/>
    </location>
</feature>
<evidence type="ECO:0000256" key="1">
    <source>
        <dbReference type="SAM" id="MobiDB-lite"/>
    </source>
</evidence>
<organism evidence="3 4">
    <name type="scientific">Knipowitschia caucasica</name>
    <name type="common">Caucasian dwarf goby</name>
    <name type="synonym">Pomatoschistus caucasicus</name>
    <dbReference type="NCBI Taxonomy" id="637954"/>
    <lineage>
        <taxon>Eukaryota</taxon>
        <taxon>Metazoa</taxon>
        <taxon>Chordata</taxon>
        <taxon>Craniata</taxon>
        <taxon>Vertebrata</taxon>
        <taxon>Euteleostomi</taxon>
        <taxon>Actinopterygii</taxon>
        <taxon>Neopterygii</taxon>
        <taxon>Teleostei</taxon>
        <taxon>Neoteleostei</taxon>
        <taxon>Acanthomorphata</taxon>
        <taxon>Gobiaria</taxon>
        <taxon>Gobiiformes</taxon>
        <taxon>Gobioidei</taxon>
        <taxon>Gobiidae</taxon>
        <taxon>Gobiinae</taxon>
        <taxon>Knipowitschia</taxon>
    </lineage>
</organism>
<dbReference type="InterPro" id="IPR058685">
    <property type="entry name" value="Ig_NPHP4_4th"/>
</dbReference>
<keyword evidence="4" id="KW-1185">Reference proteome</keyword>
<dbReference type="GO" id="GO:0005524">
    <property type="term" value="F:ATP binding"/>
    <property type="evidence" value="ECO:0007669"/>
    <property type="project" value="InterPro"/>
</dbReference>
<dbReference type="Proteomes" id="UP001497482">
    <property type="component" value="Chromosome 5"/>
</dbReference>
<dbReference type="InterPro" id="IPR058686">
    <property type="entry name" value="Ig_NPHP4_3rd"/>
</dbReference>
<dbReference type="InterPro" id="IPR029775">
    <property type="entry name" value="NPHP4"/>
</dbReference>
<dbReference type="InterPro" id="IPR011009">
    <property type="entry name" value="Kinase-like_dom_sf"/>
</dbReference>
<dbReference type="GO" id="GO:1904491">
    <property type="term" value="P:protein localization to ciliary transition zone"/>
    <property type="evidence" value="ECO:0007669"/>
    <property type="project" value="TreeGrafter"/>
</dbReference>
<dbReference type="InterPro" id="IPR058688">
    <property type="entry name" value="Ig_NPHP4_2nd"/>
</dbReference>
<dbReference type="Pfam" id="PF26189">
    <property type="entry name" value="Ig_NPHP4_2nd"/>
    <property type="match status" value="1"/>
</dbReference>
<evidence type="ECO:0000259" key="2">
    <source>
        <dbReference type="PROSITE" id="PS50011"/>
    </source>
</evidence>
<dbReference type="PANTHER" id="PTHR31043:SF3">
    <property type="entry name" value="NEPHROCYSTIN-4"/>
    <property type="match status" value="1"/>
</dbReference>
<dbReference type="Pfam" id="PF26187">
    <property type="entry name" value="Ig_NPHP4_4th"/>
    <property type="match status" value="1"/>
</dbReference>
<dbReference type="PANTHER" id="PTHR31043">
    <property type="entry name" value="NEPHROCYSTIN-4"/>
    <property type="match status" value="1"/>
</dbReference>
<dbReference type="InterPro" id="IPR058687">
    <property type="entry name" value="Ig_NPHP4_1st"/>
</dbReference>
<evidence type="ECO:0000313" key="3">
    <source>
        <dbReference type="EMBL" id="CAL1607008.1"/>
    </source>
</evidence>
<reference evidence="3 4" key="1">
    <citation type="submission" date="2024-04" db="EMBL/GenBank/DDBJ databases">
        <authorList>
            <person name="Waldvogel A.-M."/>
            <person name="Schoenle A."/>
        </authorList>
    </citation>
    <scope>NUCLEOTIDE SEQUENCE [LARGE SCALE GENOMIC DNA]</scope>
</reference>
<sequence length="1178" mass="130370">MPVGPVKAPTAVEMVAGEGEAPGGLEQRAPLPPVRVSRDMLRSFPHSKRVGSYLVGKMINKGSFAKVMEGLHIGTGEKVAIKVIDKKKARQDSYVLKNMKREPRIHQMVRHPHIVVLFETLETENSYYMAMELCAGGDLMDRICERKRLEEREVRRYTRQILSAVDHLHKHGVLSATSSRRAAFLHCLRWGVWSPLQPPVSEGPEGEITVALRGGPEPNPHNVMVYTPHTHQQQEVDTISFSFCSGQDRKTAQFRSERAHERSSQPRRSSTSRSPAHGRRAQLDSPPDSPPGQGLSLSQLAASSRYPSITHFGRASPWQPASLLHQSPLATAHQLPYVMSSMAHLEVDLDPGAALRLDEDHLQETAYTPVHAPVLHLGTSTSGPYLGSTRSRGALAQLSAAGFPPVLDCTGQPAHTLDTEDPLSFDPHREETDLLQGDLLLLQFLAFTRSPQSAGGPHWPRSVYLTFQLYRFPPVTTHPLVLLEPPQSGGPFCLLTPVTRDGPSSGPPGLQLQFRVDSSFLRPGERPWFLQYLASHSLQLDVWDSDSLLLVGSAAFPLKIMLRQGKPAVQALHELDVLTTEYVGEELLGTGGGQGPNCPLSVHTVLKGQLHVRTGNMGCPTPPDQQTPLATPPSHVVMPGEVSGGFRGGSVCARGGNSARAQRLQSELPIRADLTKAQQSQDGRRKLSCMAAVHRREGSQHAHTPQLTESAVSSPGVELRKAEAITLMLSRAITTEHWLFCSLGSAHFLEYVLRNPFTTAHTVTISSDQPELSVITNPEEWQYFRSLKSDSSPVEKNMFHLQPGALGPQIYLRPLENLHIPFKYQSFECDHNCSTHGPSVAPSGGGSQLVQRNRAHVAVSRTIKVTFSTEDSKPLSILQLNIQVTPPIVDQSFRLYHPEQSFLKKAIRLPTWDPPPGGDLEVTVRCSDRDVVCQSWKMMPGEPQDVYVKVPGSPSPHVRMFFILVYTDRWKAAPSQVWQVYVHFLERVDISAVSGQRSCQSLVLRGKHTTRKLRCFSSHPQDLKVDPGDVFALPPAAVQEVQVSVQPWRAGRRFFYLSGVDVEQHRLVSSWLLCLTVHQPIISKAFELCMPVGEGRGSSRKISYTNPYSGPRTLLLRSDQPHLLQFKEERFQVGGGETYTIGLRFAPSQRPGAVEILVFVNDLQEKTEEAFCVKALYS</sequence>
<dbReference type="Pfam" id="PF26190">
    <property type="entry name" value="Ig_NPHP4_1st"/>
    <property type="match status" value="1"/>
</dbReference>
<dbReference type="EMBL" id="OZ035827">
    <property type="protein sequence ID" value="CAL1607008.1"/>
    <property type="molecule type" value="Genomic_DNA"/>
</dbReference>
<evidence type="ECO:0000313" key="4">
    <source>
        <dbReference type="Proteomes" id="UP001497482"/>
    </source>
</evidence>
<dbReference type="InterPro" id="IPR058765">
    <property type="entry name" value="NPHP4_C2-like"/>
</dbReference>
<feature type="domain" description="Protein kinase" evidence="2">
    <location>
        <begin position="53"/>
        <end position="362"/>
    </location>
</feature>
<protein>
    <recommendedName>
        <fullName evidence="2">Protein kinase domain-containing protein</fullName>
    </recommendedName>
</protein>
<dbReference type="GO" id="GO:0097730">
    <property type="term" value="C:non-motile cilium"/>
    <property type="evidence" value="ECO:0007669"/>
    <property type="project" value="InterPro"/>
</dbReference>
<dbReference type="Pfam" id="PF26015">
    <property type="entry name" value="Ig_NPH4_3rd"/>
    <property type="match status" value="1"/>
</dbReference>
<dbReference type="AlphaFoldDB" id="A0AAV2M133"/>
<dbReference type="PROSITE" id="PS50011">
    <property type="entry name" value="PROTEIN_KINASE_DOM"/>
    <property type="match status" value="1"/>
</dbReference>
<dbReference type="GO" id="GO:0097546">
    <property type="term" value="C:ciliary base"/>
    <property type="evidence" value="ECO:0007669"/>
    <property type="project" value="TreeGrafter"/>
</dbReference>
<dbReference type="GO" id="GO:0035869">
    <property type="term" value="C:ciliary transition zone"/>
    <property type="evidence" value="ECO:0007669"/>
    <property type="project" value="TreeGrafter"/>
</dbReference>
<dbReference type="Gene3D" id="1.10.510.10">
    <property type="entry name" value="Transferase(Phosphotransferase) domain 1"/>
    <property type="match status" value="1"/>
</dbReference>
<gene>
    <name evidence="3" type="ORF">KC01_LOCUS34094</name>
</gene>
<dbReference type="InterPro" id="IPR000719">
    <property type="entry name" value="Prot_kinase_dom"/>
</dbReference>
<dbReference type="Pfam" id="PF00069">
    <property type="entry name" value="Pkinase"/>
    <property type="match status" value="1"/>
</dbReference>
<dbReference type="GO" id="GO:0090090">
    <property type="term" value="P:negative regulation of canonical Wnt signaling pathway"/>
    <property type="evidence" value="ECO:0007669"/>
    <property type="project" value="InterPro"/>
</dbReference>
<dbReference type="GO" id="GO:0004672">
    <property type="term" value="F:protein kinase activity"/>
    <property type="evidence" value="ECO:0007669"/>
    <property type="project" value="InterPro"/>
</dbReference>
<accession>A0AAV2M133</accession>
<dbReference type="SUPFAM" id="SSF56112">
    <property type="entry name" value="Protein kinase-like (PK-like)"/>
    <property type="match status" value="1"/>
</dbReference>